<feature type="compositionally biased region" description="Polar residues" evidence="1">
    <location>
        <begin position="1"/>
        <end position="11"/>
    </location>
</feature>
<evidence type="ECO:0000256" key="1">
    <source>
        <dbReference type="SAM" id="MobiDB-lite"/>
    </source>
</evidence>
<sequence length="49" mass="5609">MRTTRPASSVLKNPPKREEQNHPIVGEVLVNKVTSDQVLGRRVSNRREE</sequence>
<dbReference type="Proteomes" id="UP000004508">
    <property type="component" value="Unassembled WGS sequence"/>
</dbReference>
<proteinExistence type="predicted"/>
<comment type="caution">
    <text evidence="2">The sequence shown here is derived from an EMBL/GenBank/DDBJ whole genome shotgun (WGS) entry which is preliminary data.</text>
</comment>
<feature type="region of interest" description="Disordered" evidence="1">
    <location>
        <begin position="1"/>
        <end position="25"/>
    </location>
</feature>
<protein>
    <submittedName>
        <fullName evidence="2">Uncharacterized protein</fullName>
    </submittedName>
</protein>
<keyword evidence="3" id="KW-1185">Reference proteome</keyword>
<dbReference type="AlphaFoldDB" id="D6TXH8"/>
<organism evidence="2 3">
    <name type="scientific">Ktedonobacter racemifer DSM 44963</name>
    <dbReference type="NCBI Taxonomy" id="485913"/>
    <lineage>
        <taxon>Bacteria</taxon>
        <taxon>Bacillati</taxon>
        <taxon>Chloroflexota</taxon>
        <taxon>Ktedonobacteria</taxon>
        <taxon>Ktedonobacterales</taxon>
        <taxon>Ktedonobacteraceae</taxon>
        <taxon>Ktedonobacter</taxon>
    </lineage>
</organism>
<gene>
    <name evidence="2" type="ORF">Krac_6030</name>
</gene>
<evidence type="ECO:0000313" key="3">
    <source>
        <dbReference type="Proteomes" id="UP000004508"/>
    </source>
</evidence>
<evidence type="ECO:0000313" key="2">
    <source>
        <dbReference type="EMBL" id="EFH84911.1"/>
    </source>
</evidence>
<dbReference type="EMBL" id="ADVG01000003">
    <property type="protein sequence ID" value="EFH84911.1"/>
    <property type="molecule type" value="Genomic_DNA"/>
</dbReference>
<name>D6TXH8_KTERA</name>
<dbReference type="InParanoid" id="D6TXH8"/>
<accession>D6TXH8</accession>
<reference evidence="2 3" key="1">
    <citation type="journal article" date="2011" name="Stand. Genomic Sci.">
        <title>Non-contiguous finished genome sequence and contextual data of the filamentous soil bacterium Ktedonobacter racemifer type strain (SOSP1-21).</title>
        <authorList>
            <person name="Chang Y.J."/>
            <person name="Land M."/>
            <person name="Hauser L."/>
            <person name="Chertkov O."/>
            <person name="Del Rio T.G."/>
            <person name="Nolan M."/>
            <person name="Copeland A."/>
            <person name="Tice H."/>
            <person name="Cheng J.F."/>
            <person name="Lucas S."/>
            <person name="Han C."/>
            <person name="Goodwin L."/>
            <person name="Pitluck S."/>
            <person name="Ivanova N."/>
            <person name="Ovchinikova G."/>
            <person name="Pati A."/>
            <person name="Chen A."/>
            <person name="Palaniappan K."/>
            <person name="Mavromatis K."/>
            <person name="Liolios K."/>
            <person name="Brettin T."/>
            <person name="Fiebig A."/>
            <person name="Rohde M."/>
            <person name="Abt B."/>
            <person name="Goker M."/>
            <person name="Detter J.C."/>
            <person name="Woyke T."/>
            <person name="Bristow J."/>
            <person name="Eisen J.A."/>
            <person name="Markowitz V."/>
            <person name="Hugenholtz P."/>
            <person name="Kyrpides N.C."/>
            <person name="Klenk H.P."/>
            <person name="Lapidus A."/>
        </authorList>
    </citation>
    <scope>NUCLEOTIDE SEQUENCE [LARGE SCALE GENOMIC DNA]</scope>
    <source>
        <strain evidence="3">DSM 44963</strain>
    </source>
</reference>
<dbReference type="STRING" id="485913.Krac_6030"/>